<dbReference type="Pfam" id="PF06983">
    <property type="entry name" value="3-dmu-9_3-mt"/>
    <property type="match status" value="1"/>
</dbReference>
<dbReference type="InterPro" id="IPR028973">
    <property type="entry name" value="PhnB-like"/>
</dbReference>
<evidence type="ECO:0000259" key="1">
    <source>
        <dbReference type="Pfam" id="PF06983"/>
    </source>
</evidence>
<reference evidence="2 3" key="1">
    <citation type="submission" date="2013-01" db="EMBL/GenBank/DDBJ databases">
        <title>Whole genome shotgun sequence of Gordonia soli NBRC 108243.</title>
        <authorList>
            <person name="Isaki-Nakamura S."/>
            <person name="Hosoyama A."/>
            <person name="Tsuchikane K."/>
            <person name="Ando Y."/>
            <person name="Baba S."/>
            <person name="Ohji S."/>
            <person name="Hamada M."/>
            <person name="Tamura T."/>
            <person name="Yamazoe A."/>
            <person name="Yamazaki S."/>
            <person name="Fujita N."/>
        </authorList>
    </citation>
    <scope>NUCLEOTIDE SEQUENCE [LARGE SCALE GENOMIC DNA]</scope>
    <source>
        <strain evidence="2 3">NBRC 108243</strain>
    </source>
</reference>
<name>M0QMK1_9ACTN</name>
<dbReference type="RefSeq" id="WP_007620961.1">
    <property type="nucleotide sequence ID" value="NZ_BANX01000017.1"/>
</dbReference>
<evidence type="ECO:0000313" key="3">
    <source>
        <dbReference type="Proteomes" id="UP000011666"/>
    </source>
</evidence>
<feature type="domain" description="PhnB-like" evidence="1">
    <location>
        <begin position="9"/>
        <end position="116"/>
    </location>
</feature>
<comment type="caution">
    <text evidence="2">The sequence shown here is derived from an EMBL/GenBank/DDBJ whole genome shotgun (WGS) entry which is preliminary data.</text>
</comment>
<dbReference type="EMBL" id="BANX01000017">
    <property type="protein sequence ID" value="GAC68647.1"/>
    <property type="molecule type" value="Genomic_DNA"/>
</dbReference>
<protein>
    <recommendedName>
        <fullName evidence="1">PhnB-like domain-containing protein</fullName>
    </recommendedName>
</protein>
<dbReference type="InterPro" id="IPR009725">
    <property type="entry name" value="3_dmu_93_MTrfase"/>
</dbReference>
<dbReference type="OrthoDB" id="9795306at2"/>
<dbReference type="AlphaFoldDB" id="M0QMK1"/>
<dbReference type="Gene3D" id="3.10.180.10">
    <property type="entry name" value="2,3-Dihydroxybiphenyl 1,2-Dioxygenase, domain 1"/>
    <property type="match status" value="1"/>
</dbReference>
<dbReference type="SUPFAM" id="SSF54593">
    <property type="entry name" value="Glyoxalase/Bleomycin resistance protein/Dihydroxybiphenyl dioxygenase"/>
    <property type="match status" value="1"/>
</dbReference>
<dbReference type="eggNOG" id="COG3865">
    <property type="taxonomic scope" value="Bacteria"/>
</dbReference>
<gene>
    <name evidence="2" type="ORF">GS4_17_00330</name>
</gene>
<keyword evidence="3" id="KW-1185">Reference proteome</keyword>
<accession>M0QMK1</accession>
<organism evidence="2 3">
    <name type="scientific">Gordonia soli NBRC 108243</name>
    <dbReference type="NCBI Taxonomy" id="1223545"/>
    <lineage>
        <taxon>Bacteria</taxon>
        <taxon>Bacillati</taxon>
        <taxon>Actinomycetota</taxon>
        <taxon>Actinomycetes</taxon>
        <taxon>Mycobacteriales</taxon>
        <taxon>Gordoniaceae</taxon>
        <taxon>Gordonia</taxon>
    </lineage>
</organism>
<dbReference type="PIRSF" id="PIRSF021700">
    <property type="entry name" value="3_dmu_93_MTrfase"/>
    <property type="match status" value="1"/>
</dbReference>
<dbReference type="InterPro" id="IPR029068">
    <property type="entry name" value="Glyas_Bleomycin-R_OHBP_Dase"/>
</dbReference>
<dbReference type="PANTHER" id="PTHR33990">
    <property type="entry name" value="PROTEIN YJDN-RELATED"/>
    <property type="match status" value="1"/>
</dbReference>
<dbReference type="STRING" id="1223545.GS4_17_00330"/>
<dbReference type="Proteomes" id="UP000011666">
    <property type="component" value="Unassembled WGS sequence"/>
</dbReference>
<evidence type="ECO:0000313" key="2">
    <source>
        <dbReference type="EMBL" id="GAC68647.1"/>
    </source>
</evidence>
<sequence length="158" mass="17750">MPTPTTPLITPHLWYTEDLFAAIDFYTAIFPDSSVSYRETLGPDIRTAEFTLGGQRIIAVEAARADFGFTDVFSFMVHCADQDEVDRYWDRLLADGGSPQQCGWLIDRFGLRWQVVPDRLFELQHDPDPKRSAAAMGAMMQMVKLDIAELESAADAAK</sequence>
<proteinExistence type="predicted"/>